<evidence type="ECO:0000259" key="3">
    <source>
        <dbReference type="Pfam" id="PF02230"/>
    </source>
</evidence>
<dbReference type="GO" id="GO:0016787">
    <property type="term" value="F:hydrolase activity"/>
    <property type="evidence" value="ECO:0007669"/>
    <property type="project" value="UniProtKB-KW"/>
</dbReference>
<organism evidence="4 5">
    <name type="scientific">Streptomyces atratus</name>
    <dbReference type="NCBI Taxonomy" id="1893"/>
    <lineage>
        <taxon>Bacteria</taxon>
        <taxon>Bacillati</taxon>
        <taxon>Actinomycetota</taxon>
        <taxon>Actinomycetes</taxon>
        <taxon>Kitasatosporales</taxon>
        <taxon>Streptomycetaceae</taxon>
        <taxon>Streptomyces</taxon>
    </lineage>
</organism>
<evidence type="ECO:0000313" key="4">
    <source>
        <dbReference type="EMBL" id="AXE77095.1"/>
    </source>
</evidence>
<keyword evidence="2" id="KW-0378">Hydrolase</keyword>
<dbReference type="AlphaFoldDB" id="A0A2Z5JB46"/>
<dbReference type="InterPro" id="IPR003140">
    <property type="entry name" value="PLipase/COase/thioEstase"/>
</dbReference>
<proteinExistence type="inferred from homology"/>
<dbReference type="Pfam" id="PF02230">
    <property type="entry name" value="Abhydrolase_2"/>
    <property type="match status" value="1"/>
</dbReference>
<gene>
    <name evidence="4" type="ORF">C5746_09400</name>
</gene>
<dbReference type="EMBL" id="CP027306">
    <property type="protein sequence ID" value="AXE77095.1"/>
    <property type="molecule type" value="Genomic_DNA"/>
</dbReference>
<feature type="domain" description="Phospholipase/carboxylesterase/thioesterase" evidence="3">
    <location>
        <begin position="12"/>
        <end position="207"/>
    </location>
</feature>
<dbReference type="Proteomes" id="UP000252698">
    <property type="component" value="Chromosome"/>
</dbReference>
<dbReference type="RefSeq" id="WP_114243737.1">
    <property type="nucleotide sequence ID" value="NZ_CP027306.1"/>
</dbReference>
<dbReference type="PANTHER" id="PTHR10655">
    <property type="entry name" value="LYSOPHOSPHOLIPASE-RELATED"/>
    <property type="match status" value="1"/>
</dbReference>
<dbReference type="SUPFAM" id="SSF53474">
    <property type="entry name" value="alpha/beta-Hydrolases"/>
    <property type="match status" value="1"/>
</dbReference>
<dbReference type="Gene3D" id="3.40.50.1820">
    <property type="entry name" value="alpha/beta hydrolase"/>
    <property type="match status" value="1"/>
</dbReference>
<evidence type="ECO:0000256" key="1">
    <source>
        <dbReference type="ARBA" id="ARBA00006499"/>
    </source>
</evidence>
<sequence>MPYTVAPTIRWSVEPARRPGTPLVVALHGRGADETSFAQLAPHLPQGATAAFVRAPLAEGAGYAWFANRGIGRPLPDSIAATADWLFGWLDVEAAGHTSVSLLGFSGGMAMAGGLLLTRPERFAAAVLLSGTLPWDAGLPEEPGRLAGVPVFWGRDDADPVIPAGLVARTGEWLREKSGARLAERRYPGLGHGIALPELADASDFLQDVWSAPGRQ</sequence>
<dbReference type="InterPro" id="IPR050565">
    <property type="entry name" value="LYPA1-2/EST-like"/>
</dbReference>
<protein>
    <submittedName>
        <fullName evidence="4">Phospholipase</fullName>
    </submittedName>
</protein>
<accession>A0A2Z5JB46</accession>
<name>A0A2Z5JB46_STRAR</name>
<evidence type="ECO:0000313" key="5">
    <source>
        <dbReference type="Proteomes" id="UP000252698"/>
    </source>
</evidence>
<reference evidence="4 5" key="1">
    <citation type="journal article" date="2018" name="Front. Microbiol.">
        <title>Genome Sequencing of Streptomyces atratus SCSIOZH16 and Activation Production of Nocardamine via Metabolic Engineering.</title>
        <authorList>
            <person name="Li Y."/>
            <person name="Zhang C."/>
            <person name="Liu C."/>
            <person name="Ju J."/>
            <person name="Ma J."/>
        </authorList>
    </citation>
    <scope>NUCLEOTIDE SEQUENCE [LARGE SCALE GENOMIC DNA]</scope>
    <source>
        <strain evidence="4 5">SCSIO_ZH16</strain>
    </source>
</reference>
<dbReference type="GeneID" id="95518704"/>
<evidence type="ECO:0000256" key="2">
    <source>
        <dbReference type="ARBA" id="ARBA00022801"/>
    </source>
</evidence>
<dbReference type="PANTHER" id="PTHR10655:SF17">
    <property type="entry name" value="LYSOPHOSPHOLIPASE-LIKE PROTEIN 1"/>
    <property type="match status" value="1"/>
</dbReference>
<comment type="similarity">
    <text evidence="1">Belongs to the AB hydrolase superfamily. AB hydrolase 2 family.</text>
</comment>
<dbReference type="InterPro" id="IPR029058">
    <property type="entry name" value="AB_hydrolase_fold"/>
</dbReference>
<dbReference type="KEGG" id="sata:C5746_09400"/>